<evidence type="ECO:0000256" key="1">
    <source>
        <dbReference type="SAM" id="MobiDB-lite"/>
    </source>
</evidence>
<reference evidence="4" key="1">
    <citation type="journal article" date="2019" name="Int. J. Syst. Evol. Microbiol.">
        <title>The Global Catalogue of Microorganisms (GCM) 10K type strain sequencing project: providing services to taxonomists for standard genome sequencing and annotation.</title>
        <authorList>
            <consortium name="The Broad Institute Genomics Platform"/>
            <consortium name="The Broad Institute Genome Sequencing Center for Infectious Disease"/>
            <person name="Wu L."/>
            <person name="Ma J."/>
        </authorList>
    </citation>
    <scope>NUCLEOTIDE SEQUENCE [LARGE SCALE GENOMIC DNA]</scope>
    <source>
        <strain evidence="4">JCM 17805</strain>
    </source>
</reference>
<feature type="compositionally biased region" description="Polar residues" evidence="1">
    <location>
        <begin position="198"/>
        <end position="211"/>
    </location>
</feature>
<dbReference type="InterPro" id="IPR006528">
    <property type="entry name" value="Phage_head_morphogenesis_dom"/>
</dbReference>
<feature type="domain" description="Phage head morphogenesis" evidence="2">
    <location>
        <begin position="54"/>
        <end position="184"/>
    </location>
</feature>
<name>A0ABP8V423_9GAMM</name>
<evidence type="ECO:0000313" key="4">
    <source>
        <dbReference type="Proteomes" id="UP001500604"/>
    </source>
</evidence>
<evidence type="ECO:0000259" key="2">
    <source>
        <dbReference type="Pfam" id="PF04233"/>
    </source>
</evidence>
<accession>A0ABP8V423</accession>
<dbReference type="Pfam" id="PF04233">
    <property type="entry name" value="Phage_Mu_F"/>
    <property type="match status" value="1"/>
</dbReference>
<protein>
    <submittedName>
        <fullName evidence="3">Phage minor head protein</fullName>
    </submittedName>
</protein>
<dbReference type="EMBL" id="BAABFL010000422">
    <property type="protein sequence ID" value="GAA4650835.1"/>
    <property type="molecule type" value="Genomic_DNA"/>
</dbReference>
<sequence length="259" mass="30180">MADFVFGQKPPKAVTDYLERKGIVPSFAWKDVWQEEHQAVFTVAKAMQYDILTDIKTAVEEALKEGKTFRDFARDLTPVLQDKGWWGQQEVVDPVTGEIMEAMLGSPRRLRVIYDTNLRTARAHGQWQRIERTRRTHPYLIYETGPSLEHRTEHLRWRGTLLPSDHPWWDTHTPQNGWGCKCRVRQVSKVEYERIKGRSNTTAPDIKTSTWQDKRTGRTEEVPEGIDPGWGYNPGKMRLENLEQIASEKKAAWKRLHGE</sequence>
<gene>
    <name evidence="3" type="ORF">GCM10023116_31180</name>
</gene>
<feature type="compositionally biased region" description="Basic and acidic residues" evidence="1">
    <location>
        <begin position="212"/>
        <end position="221"/>
    </location>
</feature>
<keyword evidence="4" id="KW-1185">Reference proteome</keyword>
<dbReference type="Proteomes" id="UP001500604">
    <property type="component" value="Unassembled WGS sequence"/>
</dbReference>
<proteinExistence type="predicted"/>
<organism evidence="3 4">
    <name type="scientific">Kistimonas scapharcae</name>
    <dbReference type="NCBI Taxonomy" id="1036133"/>
    <lineage>
        <taxon>Bacteria</taxon>
        <taxon>Pseudomonadati</taxon>
        <taxon>Pseudomonadota</taxon>
        <taxon>Gammaproteobacteria</taxon>
        <taxon>Oceanospirillales</taxon>
        <taxon>Endozoicomonadaceae</taxon>
        <taxon>Kistimonas</taxon>
    </lineage>
</organism>
<comment type="caution">
    <text evidence="3">The sequence shown here is derived from an EMBL/GenBank/DDBJ whole genome shotgun (WGS) entry which is preliminary data.</text>
</comment>
<feature type="region of interest" description="Disordered" evidence="1">
    <location>
        <begin position="198"/>
        <end position="233"/>
    </location>
</feature>
<evidence type="ECO:0000313" key="3">
    <source>
        <dbReference type="EMBL" id="GAA4650835.1"/>
    </source>
</evidence>
<dbReference type="RefSeq" id="WP_345197088.1">
    <property type="nucleotide sequence ID" value="NZ_BAABFL010000422.1"/>
</dbReference>